<feature type="chain" id="PRO_5045695317" description="Secreted protein" evidence="2">
    <location>
        <begin position="26"/>
        <end position="96"/>
    </location>
</feature>
<evidence type="ECO:0008006" key="5">
    <source>
        <dbReference type="Google" id="ProtNLM"/>
    </source>
</evidence>
<protein>
    <recommendedName>
        <fullName evidence="5">Secreted protein</fullName>
    </recommendedName>
</protein>
<name>A0ABW7TUQ9_9NOCA</name>
<evidence type="ECO:0000256" key="2">
    <source>
        <dbReference type="SAM" id="SignalP"/>
    </source>
</evidence>
<gene>
    <name evidence="3" type="ORF">ACH4WX_29010</name>
</gene>
<organism evidence="3 4">
    <name type="scientific">Nocardia carnea</name>
    <dbReference type="NCBI Taxonomy" id="37328"/>
    <lineage>
        <taxon>Bacteria</taxon>
        <taxon>Bacillati</taxon>
        <taxon>Actinomycetota</taxon>
        <taxon>Actinomycetes</taxon>
        <taxon>Mycobacteriales</taxon>
        <taxon>Nocardiaceae</taxon>
        <taxon>Nocardia</taxon>
    </lineage>
</organism>
<evidence type="ECO:0000313" key="4">
    <source>
        <dbReference type="Proteomes" id="UP001611263"/>
    </source>
</evidence>
<dbReference type="Proteomes" id="UP001611263">
    <property type="component" value="Unassembled WGS sequence"/>
</dbReference>
<proteinExistence type="predicted"/>
<evidence type="ECO:0000313" key="3">
    <source>
        <dbReference type="EMBL" id="MFI1464775.1"/>
    </source>
</evidence>
<dbReference type="GeneID" id="93507114"/>
<feature type="region of interest" description="Disordered" evidence="1">
    <location>
        <begin position="32"/>
        <end position="68"/>
    </location>
</feature>
<accession>A0ABW7TUQ9</accession>
<feature type="signal peptide" evidence="2">
    <location>
        <begin position="1"/>
        <end position="25"/>
    </location>
</feature>
<dbReference type="EMBL" id="JBIRUQ010000010">
    <property type="protein sequence ID" value="MFI1464775.1"/>
    <property type="molecule type" value="Genomic_DNA"/>
</dbReference>
<reference evidence="3 4" key="1">
    <citation type="submission" date="2024-10" db="EMBL/GenBank/DDBJ databases">
        <title>The Natural Products Discovery Center: Release of the First 8490 Sequenced Strains for Exploring Actinobacteria Biosynthetic Diversity.</title>
        <authorList>
            <person name="Kalkreuter E."/>
            <person name="Kautsar S.A."/>
            <person name="Yang D."/>
            <person name="Bader C.D."/>
            <person name="Teijaro C.N."/>
            <person name="Fluegel L."/>
            <person name="Davis C.M."/>
            <person name="Simpson J.R."/>
            <person name="Lauterbach L."/>
            <person name="Steele A.D."/>
            <person name="Gui C."/>
            <person name="Meng S."/>
            <person name="Li G."/>
            <person name="Viehrig K."/>
            <person name="Ye F."/>
            <person name="Su P."/>
            <person name="Kiefer A.F."/>
            <person name="Nichols A."/>
            <person name="Cepeda A.J."/>
            <person name="Yan W."/>
            <person name="Fan B."/>
            <person name="Jiang Y."/>
            <person name="Adhikari A."/>
            <person name="Zheng C.-J."/>
            <person name="Schuster L."/>
            <person name="Cowan T.M."/>
            <person name="Smanski M.J."/>
            <person name="Chevrette M.G."/>
            <person name="De Carvalho L.P.S."/>
            <person name="Shen B."/>
        </authorList>
    </citation>
    <scope>NUCLEOTIDE SEQUENCE [LARGE SCALE GENOMIC DNA]</scope>
    <source>
        <strain evidence="3 4">NPDC020568</strain>
    </source>
</reference>
<comment type="caution">
    <text evidence="3">The sequence shown here is derived from an EMBL/GenBank/DDBJ whole genome shotgun (WGS) entry which is preliminary data.</text>
</comment>
<sequence>MKRVLVSGVFAAALTLGSITGVAAAAPGLPLEPAAPAVPAPQPVNDTSSGSGFMHEPSGSALSGPVSSGSAEVLSLMFNLVGTFSADPCGPGCQPL</sequence>
<keyword evidence="4" id="KW-1185">Reference proteome</keyword>
<evidence type="ECO:0000256" key="1">
    <source>
        <dbReference type="SAM" id="MobiDB-lite"/>
    </source>
</evidence>
<dbReference type="RefSeq" id="WP_033243521.1">
    <property type="nucleotide sequence ID" value="NZ_JBIRUQ010000010.1"/>
</dbReference>
<keyword evidence="2" id="KW-0732">Signal</keyword>